<name>A0AA96EZG2_9FLAO</name>
<proteinExistence type="predicted"/>
<dbReference type="KEGG" id="fcj:RN605_10810"/>
<dbReference type="RefSeq" id="WP_313324709.1">
    <property type="nucleotide sequence ID" value="NZ_CP134878.1"/>
</dbReference>
<dbReference type="AlphaFoldDB" id="A0AA96EZG2"/>
<keyword evidence="1" id="KW-0472">Membrane</keyword>
<evidence type="ECO:0000313" key="2">
    <source>
        <dbReference type="EMBL" id="WNM19780.1"/>
    </source>
</evidence>
<dbReference type="Proteomes" id="UP001304515">
    <property type="component" value="Chromosome"/>
</dbReference>
<gene>
    <name evidence="3" type="ORF">RN605_10810</name>
    <name evidence="2" type="ORF">RN608_03640</name>
</gene>
<keyword evidence="1" id="KW-1133">Transmembrane helix</keyword>
<protein>
    <submittedName>
        <fullName evidence="3">DUF2752 domain-containing protein</fullName>
    </submittedName>
</protein>
<feature type="transmembrane region" description="Helical" evidence="1">
    <location>
        <begin position="7"/>
        <end position="26"/>
    </location>
</feature>
<evidence type="ECO:0000313" key="4">
    <source>
        <dbReference type="Proteomes" id="UP001304515"/>
    </source>
</evidence>
<accession>A0AA96EZG2</accession>
<dbReference type="EMBL" id="CP134878">
    <property type="protein sequence ID" value="WNM19780.1"/>
    <property type="molecule type" value="Genomic_DNA"/>
</dbReference>
<keyword evidence="1" id="KW-0812">Transmembrane</keyword>
<dbReference type="InterPro" id="IPR021215">
    <property type="entry name" value="DUF2752"/>
</dbReference>
<reference evidence="3 4" key="1">
    <citation type="submission" date="2023-09" db="EMBL/GenBank/DDBJ databases">
        <title>Flavobacterium sp. a novel bacteria isolate from Pepper rhizosphere.</title>
        <authorList>
            <person name="Peng Y."/>
            <person name="Lee J."/>
        </authorList>
    </citation>
    <scope>NUCLEOTIDE SEQUENCE [LARGE SCALE GENOMIC DNA]</scope>
    <source>
        <strain evidence="2">PMR2A8</strain>
        <strain evidence="3 4">PMTSA4</strain>
    </source>
</reference>
<accession>A0AA96EZG6</accession>
<keyword evidence="4" id="KW-1185">Reference proteome</keyword>
<evidence type="ECO:0000313" key="3">
    <source>
        <dbReference type="EMBL" id="WNM21169.1"/>
    </source>
</evidence>
<dbReference type="Pfam" id="PF10825">
    <property type="entry name" value="DUF2752"/>
    <property type="match status" value="1"/>
</dbReference>
<feature type="transmembrane region" description="Helical" evidence="1">
    <location>
        <begin position="114"/>
        <end position="132"/>
    </location>
</feature>
<dbReference type="EMBL" id="CP134890">
    <property type="protein sequence ID" value="WNM21169.1"/>
    <property type="molecule type" value="Genomic_DNA"/>
</dbReference>
<evidence type="ECO:0000256" key="1">
    <source>
        <dbReference type="SAM" id="Phobius"/>
    </source>
</evidence>
<feature type="transmembrane region" description="Helical" evidence="1">
    <location>
        <begin position="73"/>
        <end position="93"/>
    </location>
</feature>
<organism evidence="3 4">
    <name type="scientific">Flavobacterium capsici</name>
    <dbReference type="NCBI Taxonomy" id="3075618"/>
    <lineage>
        <taxon>Bacteria</taxon>
        <taxon>Pseudomonadati</taxon>
        <taxon>Bacteroidota</taxon>
        <taxon>Flavobacteriia</taxon>
        <taxon>Flavobacteriales</taxon>
        <taxon>Flavobacteriaceae</taxon>
        <taxon>Flavobacterium</taxon>
    </lineage>
</organism>
<sequence>MTRNRLYVLILIACFFGALYLLYQIYYSTNADTFSVCLIKNVTGYPCPSCGTTRSVVLLSRGEIISSVLQNPFGIIVSLCMVVLPFWIALDILKKKSTFYQFYLKTETIIRKPKVALVLILLVILNWIWNLYKHL</sequence>